<accession>A0A7S7LUZ8</accession>
<dbReference type="EMBL" id="CP054492">
    <property type="protein sequence ID" value="QOY51936.1"/>
    <property type="molecule type" value="Genomic_DNA"/>
</dbReference>
<protein>
    <submittedName>
        <fullName evidence="2">CcoQ/FixQ family Cbb3-type cytochrome c oxidase assembly chaperone</fullName>
    </submittedName>
</protein>
<feature type="transmembrane region" description="Helical" evidence="1">
    <location>
        <begin position="6"/>
        <end position="26"/>
    </location>
</feature>
<proteinExistence type="predicted"/>
<gene>
    <name evidence="2" type="ORF">HUE88_12690</name>
</gene>
<dbReference type="AlphaFoldDB" id="A0A7S7LUZ8"/>
<dbReference type="Pfam" id="PF05545">
    <property type="entry name" value="FixQ"/>
    <property type="match status" value="1"/>
</dbReference>
<sequence length="79" mass="9136">MDIAQIQAYGYFALITILVIALYAYIYHLYTKRKDADGIDYESFSNMALKDDIDDTPVSPMSDDEVPLEGRIKRNRRDI</sequence>
<evidence type="ECO:0000313" key="3">
    <source>
        <dbReference type="Proteomes" id="UP000593994"/>
    </source>
</evidence>
<keyword evidence="3" id="KW-1185">Reference proteome</keyword>
<evidence type="ECO:0000313" key="2">
    <source>
        <dbReference type="EMBL" id="QOY51936.1"/>
    </source>
</evidence>
<name>A0A7S7LUZ8_9BACT</name>
<keyword evidence="1" id="KW-0812">Transmembrane</keyword>
<dbReference type="Proteomes" id="UP000593994">
    <property type="component" value="Chromosome"/>
</dbReference>
<dbReference type="KEGG" id="sbal:HUE88_12690"/>
<dbReference type="InterPro" id="IPR008621">
    <property type="entry name" value="Cbb3-typ_cyt_oxidase_comp"/>
</dbReference>
<dbReference type="RefSeq" id="WP_194369525.1">
    <property type="nucleotide sequence ID" value="NZ_CP054492.1"/>
</dbReference>
<reference evidence="2 3" key="1">
    <citation type="submission" date="2020-05" db="EMBL/GenBank/DDBJ databases">
        <title>Sulfurimonas marisnigri, sp. nov., and Sulfurimonas baltica, sp. nov., manganese oxide reducing chemolithoautotrophs of the class Epsilonproteobacteria isolated from the pelagic redoxclines of the Black and Baltic Seas and emended description of the genus Sulfurimonas.</title>
        <authorList>
            <person name="Henkel J.V."/>
            <person name="Laudan C."/>
            <person name="Werner J."/>
            <person name="Neu T."/>
            <person name="Plewe S."/>
            <person name="Sproer C."/>
            <person name="Bunk B."/>
            <person name="Schulz-Vogt H.N."/>
        </authorList>
    </citation>
    <scope>NUCLEOTIDE SEQUENCE [LARGE SCALE GENOMIC DNA]</scope>
    <source>
        <strain evidence="2 3">GD2</strain>
    </source>
</reference>
<evidence type="ECO:0000256" key="1">
    <source>
        <dbReference type="SAM" id="Phobius"/>
    </source>
</evidence>
<organism evidence="2 3">
    <name type="scientific">Candidatus Sulfurimonas baltica</name>
    <dbReference type="NCBI Taxonomy" id="2740404"/>
    <lineage>
        <taxon>Bacteria</taxon>
        <taxon>Pseudomonadati</taxon>
        <taxon>Campylobacterota</taxon>
        <taxon>Epsilonproteobacteria</taxon>
        <taxon>Campylobacterales</taxon>
        <taxon>Sulfurimonadaceae</taxon>
        <taxon>Sulfurimonas</taxon>
    </lineage>
</organism>
<keyword evidence="1" id="KW-1133">Transmembrane helix</keyword>
<keyword evidence="1" id="KW-0472">Membrane</keyword>